<organism evidence="2 3">
    <name type="scientific">Hydnum rufescens UP504</name>
    <dbReference type="NCBI Taxonomy" id="1448309"/>
    <lineage>
        <taxon>Eukaryota</taxon>
        <taxon>Fungi</taxon>
        <taxon>Dikarya</taxon>
        <taxon>Basidiomycota</taxon>
        <taxon>Agaricomycotina</taxon>
        <taxon>Agaricomycetes</taxon>
        <taxon>Cantharellales</taxon>
        <taxon>Hydnaceae</taxon>
        <taxon>Hydnum</taxon>
    </lineage>
</organism>
<evidence type="ECO:0000313" key="3">
    <source>
        <dbReference type="Proteomes" id="UP000886523"/>
    </source>
</evidence>
<dbReference type="AlphaFoldDB" id="A0A9P6AYR1"/>
<dbReference type="EMBL" id="MU128962">
    <property type="protein sequence ID" value="KAF9514332.1"/>
    <property type="molecule type" value="Genomic_DNA"/>
</dbReference>
<gene>
    <name evidence="2" type="ORF">BS47DRAFT_1382067</name>
</gene>
<reference evidence="2" key="1">
    <citation type="journal article" date="2020" name="Nat. Commun.">
        <title>Large-scale genome sequencing of mycorrhizal fungi provides insights into the early evolution of symbiotic traits.</title>
        <authorList>
            <person name="Miyauchi S."/>
            <person name="Kiss E."/>
            <person name="Kuo A."/>
            <person name="Drula E."/>
            <person name="Kohler A."/>
            <person name="Sanchez-Garcia M."/>
            <person name="Morin E."/>
            <person name="Andreopoulos B."/>
            <person name="Barry K.W."/>
            <person name="Bonito G."/>
            <person name="Buee M."/>
            <person name="Carver A."/>
            <person name="Chen C."/>
            <person name="Cichocki N."/>
            <person name="Clum A."/>
            <person name="Culley D."/>
            <person name="Crous P.W."/>
            <person name="Fauchery L."/>
            <person name="Girlanda M."/>
            <person name="Hayes R.D."/>
            <person name="Keri Z."/>
            <person name="LaButti K."/>
            <person name="Lipzen A."/>
            <person name="Lombard V."/>
            <person name="Magnuson J."/>
            <person name="Maillard F."/>
            <person name="Murat C."/>
            <person name="Nolan M."/>
            <person name="Ohm R.A."/>
            <person name="Pangilinan J."/>
            <person name="Pereira M.F."/>
            <person name="Perotto S."/>
            <person name="Peter M."/>
            <person name="Pfister S."/>
            <person name="Riley R."/>
            <person name="Sitrit Y."/>
            <person name="Stielow J.B."/>
            <person name="Szollosi G."/>
            <person name="Zifcakova L."/>
            <person name="Stursova M."/>
            <person name="Spatafora J.W."/>
            <person name="Tedersoo L."/>
            <person name="Vaario L.M."/>
            <person name="Yamada A."/>
            <person name="Yan M."/>
            <person name="Wang P."/>
            <person name="Xu J."/>
            <person name="Bruns T."/>
            <person name="Baldrian P."/>
            <person name="Vilgalys R."/>
            <person name="Dunand C."/>
            <person name="Henrissat B."/>
            <person name="Grigoriev I.V."/>
            <person name="Hibbett D."/>
            <person name="Nagy L.G."/>
            <person name="Martin F.M."/>
        </authorList>
    </citation>
    <scope>NUCLEOTIDE SEQUENCE</scope>
    <source>
        <strain evidence="2">UP504</strain>
    </source>
</reference>
<evidence type="ECO:0000313" key="2">
    <source>
        <dbReference type="EMBL" id="KAF9514332.1"/>
    </source>
</evidence>
<keyword evidence="3" id="KW-1185">Reference proteome</keyword>
<accession>A0A9P6AYR1</accession>
<proteinExistence type="predicted"/>
<evidence type="ECO:0000256" key="1">
    <source>
        <dbReference type="SAM" id="MobiDB-lite"/>
    </source>
</evidence>
<feature type="compositionally biased region" description="Basic and acidic residues" evidence="1">
    <location>
        <begin position="160"/>
        <end position="173"/>
    </location>
</feature>
<name>A0A9P6AYR1_9AGAM</name>
<feature type="region of interest" description="Disordered" evidence="1">
    <location>
        <begin position="159"/>
        <end position="184"/>
    </location>
</feature>
<protein>
    <submittedName>
        <fullName evidence="2">Uncharacterized protein</fullName>
    </submittedName>
</protein>
<comment type="caution">
    <text evidence="2">The sequence shown here is derived from an EMBL/GenBank/DDBJ whole genome shotgun (WGS) entry which is preliminary data.</text>
</comment>
<sequence length="234" mass="25916">MVHVSICCATSTEEVETLVLAFLQAYIPQAFKNYQEIQFGLIGLIISGKRRRDLVRSLSDLPNPFPWPIANQLPQGLWWYCWMGGSGGKCKEAESDVLDEARLCDNLHSYKRARTEGGSDFMDTSPTSPTCIAWLSHAATPLLVDDGMDGMDVDELPMPRTRDTDEAHEDTMDKLPTSPTCAPNPPPVDDGMHINEPPVSGSGDVGKAHDTAVIPNYFHPPCPHIIEDWVFFEC</sequence>
<dbReference type="Proteomes" id="UP000886523">
    <property type="component" value="Unassembled WGS sequence"/>
</dbReference>